<name>A0ABP6A0D1_9ACTN</name>
<evidence type="ECO:0000313" key="2">
    <source>
        <dbReference type="EMBL" id="GAA2507424.1"/>
    </source>
</evidence>
<reference evidence="3" key="1">
    <citation type="journal article" date="2019" name="Int. J. Syst. Evol. Microbiol.">
        <title>The Global Catalogue of Microorganisms (GCM) 10K type strain sequencing project: providing services to taxonomists for standard genome sequencing and annotation.</title>
        <authorList>
            <consortium name="The Broad Institute Genomics Platform"/>
            <consortium name="The Broad Institute Genome Sequencing Center for Infectious Disease"/>
            <person name="Wu L."/>
            <person name="Ma J."/>
        </authorList>
    </citation>
    <scope>NUCLEOTIDE SEQUENCE [LARGE SCALE GENOMIC DNA]</scope>
    <source>
        <strain evidence="3">JCM 6923</strain>
    </source>
</reference>
<keyword evidence="3" id="KW-1185">Reference proteome</keyword>
<evidence type="ECO:0000313" key="3">
    <source>
        <dbReference type="Proteomes" id="UP001501721"/>
    </source>
</evidence>
<sequence>MRLICTRTAKTRANRESGNGAGPRLQAQAGTAEANEGERLLAEGEVDAQAPPWHYDLLHVSHVSSYRWVNEQGGSLRSPRATRPPAGPTLLPSSRSSPASVRAARTAIRRLLSEKEYSWLRRLAPRL</sequence>
<protein>
    <submittedName>
        <fullName evidence="2">Uncharacterized protein</fullName>
    </submittedName>
</protein>
<feature type="region of interest" description="Disordered" evidence="1">
    <location>
        <begin position="71"/>
        <end position="101"/>
    </location>
</feature>
<dbReference type="Proteomes" id="UP001501721">
    <property type="component" value="Unassembled WGS sequence"/>
</dbReference>
<accession>A0ABP6A0D1</accession>
<gene>
    <name evidence="2" type="ORF">GCM10010422_68200</name>
</gene>
<feature type="region of interest" description="Disordered" evidence="1">
    <location>
        <begin position="1"/>
        <end position="34"/>
    </location>
</feature>
<evidence type="ECO:0000256" key="1">
    <source>
        <dbReference type="SAM" id="MobiDB-lite"/>
    </source>
</evidence>
<organism evidence="2 3">
    <name type="scientific">Streptomyces graminearus</name>
    <dbReference type="NCBI Taxonomy" id="284030"/>
    <lineage>
        <taxon>Bacteria</taxon>
        <taxon>Bacillati</taxon>
        <taxon>Actinomycetota</taxon>
        <taxon>Actinomycetes</taxon>
        <taxon>Kitasatosporales</taxon>
        <taxon>Streptomycetaceae</taxon>
        <taxon>Streptomyces</taxon>
    </lineage>
</organism>
<proteinExistence type="predicted"/>
<dbReference type="EMBL" id="BAAATL010000039">
    <property type="protein sequence ID" value="GAA2507424.1"/>
    <property type="molecule type" value="Genomic_DNA"/>
</dbReference>
<feature type="compositionally biased region" description="Low complexity" evidence="1">
    <location>
        <begin position="88"/>
        <end position="101"/>
    </location>
</feature>
<comment type="caution">
    <text evidence="2">The sequence shown here is derived from an EMBL/GenBank/DDBJ whole genome shotgun (WGS) entry which is preliminary data.</text>
</comment>